<keyword evidence="3" id="KW-1185">Reference proteome</keyword>
<dbReference type="EMBL" id="CAKMAB010000061">
    <property type="protein sequence ID" value="CAH1059594.1"/>
    <property type="molecule type" value="Genomic_DNA"/>
</dbReference>
<sequence length="491" mass="57201">MKKFLKFIILAVLILSIHFHLLDQRASAAPVKTSNYHNSNGRLVYSFSSQGNYYFSYDRNGNTLGKTALNNIVIRTDDLNNWDQTYYHTNSLYLDESNAAYFDNDHSRAARTMLTDDEIVWKQTGLKVFQAITYSNNKGNYFDYFTSVNGMDWDKALPTVTVAQGSGGWSKHSYTLAPLTGANYVKIRWNNREGEIWSPQISKVIMHYEENVDTLTDELSDFSMTYSRSDNLYFDSSNPLNFNNDFSRVMRTSLTSEEIVWRKDGMVSFQARTFFYPENMSHFKIYTSFDGVNWRLRVPDIIEGEQYEDWPQIIYALDNLEDTNFVKIVWTGSEGYFWTPQITKVLMNYKTGMKSMTDNVSDWSRSLSHTGNLWLDNSNLSFFDNDTSRIMRTQFTDEEVIWKHDKIRSFHSVVYKDESEGGTLEFYISANGTEWSRKIPQVVRLGKTADWTKYTYSLHDLSNVNYLKIKWSGNKENLWSPQVSSVTINHL</sequence>
<evidence type="ECO:0000256" key="1">
    <source>
        <dbReference type="SAM" id="SignalP"/>
    </source>
</evidence>
<gene>
    <name evidence="2" type="ORF">PAECIP111894_05806</name>
</gene>
<accession>A0ABN8FSV1</accession>
<evidence type="ECO:0000313" key="3">
    <source>
        <dbReference type="Proteomes" id="UP000838749"/>
    </source>
</evidence>
<reference evidence="2" key="1">
    <citation type="submission" date="2021-12" db="EMBL/GenBank/DDBJ databases">
        <authorList>
            <person name="Criscuolo A."/>
        </authorList>
    </citation>
    <scope>NUCLEOTIDE SEQUENCE</scope>
    <source>
        <strain evidence="2">CIP111894</strain>
    </source>
</reference>
<dbReference type="RefSeq" id="WP_234541642.1">
    <property type="nucleotide sequence ID" value="NZ_CAKMAB010000061.1"/>
</dbReference>
<feature type="signal peptide" evidence="1">
    <location>
        <begin position="1"/>
        <end position="28"/>
    </location>
</feature>
<name>A0ABN8FSV1_9BACL</name>
<organism evidence="2 3">
    <name type="scientific">Paenibacillus pseudetheri</name>
    <dbReference type="NCBI Taxonomy" id="2897682"/>
    <lineage>
        <taxon>Bacteria</taxon>
        <taxon>Bacillati</taxon>
        <taxon>Bacillota</taxon>
        <taxon>Bacilli</taxon>
        <taxon>Bacillales</taxon>
        <taxon>Paenibacillaceae</taxon>
        <taxon>Paenibacillus</taxon>
    </lineage>
</organism>
<comment type="caution">
    <text evidence="2">The sequence shown here is derived from an EMBL/GenBank/DDBJ whole genome shotgun (WGS) entry which is preliminary data.</text>
</comment>
<keyword evidence="1" id="KW-0732">Signal</keyword>
<evidence type="ECO:0000313" key="2">
    <source>
        <dbReference type="EMBL" id="CAH1059594.1"/>
    </source>
</evidence>
<dbReference type="Proteomes" id="UP000838749">
    <property type="component" value="Unassembled WGS sequence"/>
</dbReference>
<proteinExistence type="predicted"/>
<protein>
    <submittedName>
        <fullName evidence="2">Uncharacterized protein</fullName>
    </submittedName>
</protein>
<feature type="chain" id="PRO_5045240032" evidence="1">
    <location>
        <begin position="29"/>
        <end position="491"/>
    </location>
</feature>